<evidence type="ECO:0000313" key="1">
    <source>
        <dbReference type="EMBL" id="PJZ54356.1"/>
    </source>
</evidence>
<dbReference type="EMBL" id="NPDU01000012">
    <property type="protein sequence ID" value="PJZ62751.1"/>
    <property type="molecule type" value="Genomic_DNA"/>
</dbReference>
<keyword evidence="3" id="KW-1185">Reference proteome</keyword>
<evidence type="ECO:0000313" key="4">
    <source>
        <dbReference type="Proteomes" id="UP000232188"/>
    </source>
</evidence>
<name>A0A2M9YS35_9LEPT</name>
<reference evidence="3 4" key="1">
    <citation type="submission" date="2017-07" db="EMBL/GenBank/DDBJ databases">
        <title>Leptospira spp. isolated from tropical soils.</title>
        <authorList>
            <person name="Thibeaux R."/>
            <person name="Iraola G."/>
            <person name="Ferres I."/>
            <person name="Bierque E."/>
            <person name="Girault D."/>
            <person name="Soupe-Gilbert M.-E."/>
            <person name="Picardeau M."/>
            <person name="Goarant C."/>
        </authorList>
    </citation>
    <scope>NUCLEOTIDE SEQUENCE [LARGE SCALE GENOMIC DNA]</scope>
    <source>
        <strain evidence="1 4">FH2-B-C1</strain>
        <strain evidence="2 3">FH2-B-D1</strain>
    </source>
</reference>
<dbReference type="Proteomes" id="UP000232149">
    <property type="component" value="Unassembled WGS sequence"/>
</dbReference>
<organism evidence="1 4">
    <name type="scientific">Leptospira adleri</name>
    <dbReference type="NCBI Taxonomy" id="2023186"/>
    <lineage>
        <taxon>Bacteria</taxon>
        <taxon>Pseudomonadati</taxon>
        <taxon>Spirochaetota</taxon>
        <taxon>Spirochaetia</taxon>
        <taxon>Leptospirales</taxon>
        <taxon>Leptospiraceae</taxon>
        <taxon>Leptospira</taxon>
    </lineage>
</organism>
<protein>
    <recommendedName>
        <fullName evidence="5">DUF3108 domain-containing protein</fullName>
    </recommendedName>
</protein>
<accession>A0A2M9YS35</accession>
<dbReference type="Proteomes" id="UP000232188">
    <property type="component" value="Unassembled WGS sequence"/>
</dbReference>
<dbReference type="EMBL" id="NPDV01000003">
    <property type="protein sequence ID" value="PJZ54356.1"/>
    <property type="molecule type" value="Genomic_DNA"/>
</dbReference>
<gene>
    <name evidence="2" type="ORF">CH376_06260</name>
    <name evidence="1" type="ORF">CH380_04585</name>
</gene>
<dbReference type="RefSeq" id="WP_100784587.1">
    <property type="nucleotide sequence ID" value="NZ_NPDU01000012.1"/>
</dbReference>
<dbReference type="AlphaFoldDB" id="A0A2M9YS35"/>
<proteinExistence type="predicted"/>
<evidence type="ECO:0000313" key="2">
    <source>
        <dbReference type="EMBL" id="PJZ62751.1"/>
    </source>
</evidence>
<evidence type="ECO:0008006" key="5">
    <source>
        <dbReference type="Google" id="ProtNLM"/>
    </source>
</evidence>
<evidence type="ECO:0000313" key="3">
    <source>
        <dbReference type="Proteomes" id="UP000232149"/>
    </source>
</evidence>
<comment type="caution">
    <text evidence="1">The sequence shown here is derived from an EMBL/GenBank/DDBJ whole genome shotgun (WGS) entry which is preliminary data.</text>
</comment>
<sequence>MKVMIPFLILNLSFPVIGETKKMQYYGTATDLESGKILYYDHHEEVWEDGNHSYSTIQYKDPQGKIFAKKKIQFSKNKLVPDFQLEDFRDGYLEGGTFLKNGSAKLFARRTSKKPLEEKTISFSEPASMDGGFDYFIKSYWDSLLEGKTIRFRFLVPVERDTVGFSVSKTKLGEYKGKPALYLRMKIDNALLSVFVKPIDMVYDMESKRIMEYKGTSNINDSKGKSLNVKITYDFR</sequence>